<dbReference type="KEGG" id="caqu:CAQU_02140"/>
<dbReference type="Gene3D" id="3.30.2390.20">
    <property type="entry name" value="Type VII secretion system EccB, repeat 1 domain"/>
    <property type="match status" value="1"/>
</dbReference>
<feature type="transmembrane region" description="Helical" evidence="1">
    <location>
        <begin position="33"/>
        <end position="54"/>
    </location>
</feature>
<dbReference type="AlphaFoldDB" id="A0A1L7CE01"/>
<dbReference type="PANTHER" id="PTHR40765">
    <property type="entry name" value="ESX-2 SECRETION SYSTEM ATPASE ECCB2"/>
    <property type="match status" value="1"/>
</dbReference>
<dbReference type="InterPro" id="IPR007795">
    <property type="entry name" value="T7SS_EccB"/>
</dbReference>
<dbReference type="GO" id="GO:0005576">
    <property type="term" value="C:extracellular region"/>
    <property type="evidence" value="ECO:0007669"/>
    <property type="project" value="TreeGrafter"/>
</dbReference>
<evidence type="ECO:0008006" key="4">
    <source>
        <dbReference type="Google" id="ProtNLM"/>
    </source>
</evidence>
<accession>A0A1L7CE01</accession>
<proteinExistence type="predicted"/>
<gene>
    <name evidence="2" type="ORF">CAQU_02140</name>
</gene>
<evidence type="ECO:0000256" key="1">
    <source>
        <dbReference type="SAM" id="Phobius"/>
    </source>
</evidence>
<dbReference type="InterPro" id="IPR044857">
    <property type="entry name" value="T7SS_EccB_R1"/>
</dbReference>
<dbReference type="NCBIfam" id="TIGR03919">
    <property type="entry name" value="T7SS_EccB"/>
    <property type="match status" value="1"/>
</dbReference>
<sequence length="415" mass="42785">MGHNFLVRRVTHGLLLGDIRMIHEPLRARRRGLVFGALASVLGCVAAAGVAFFAPQPRPGEAPIVRSDAGALYAHVDGKYHPVLNLTSAQLIAGAPQQPAKIGTQVLAEAEKGVVVGIPDAPAVGAATVAEDTVVGVCQQDQRSIVVVDGGAKPLPEGEVIVARGLGSEWLLTAQGRAELPPANSREGVAVRRGLGITPLTPVFSPPDAVLAATALLPPIAVPDVVRVLQLPHQAQLQGNAPTEGQPAAFGQRADGDVVALTATQLAIVQHMGTPTREVTAEELQEFADSPLLPLQLPAQLKAFVDPGARTVCIQGADTVVATREQPLPPGTPLSGTSQAGFYVGPGHSVLADTGGGWWLVSDVGRAHAITSVDDAQALGLGAADQSPVPAAYAIIRLLPEGPALSRQAALQPRY</sequence>
<keyword evidence="1" id="KW-0812">Transmembrane</keyword>
<keyword evidence="1" id="KW-1133">Transmembrane helix</keyword>
<reference evidence="2 3" key="1">
    <citation type="submission" date="2014-08" db="EMBL/GenBank/DDBJ databases">
        <title>Complete genome sequence of Corynebacterium aquilae S-613T(T) (=DSM 44791(T)), isolated from the choana of a healthy golden eagle.</title>
        <authorList>
            <person name="Ruckert C."/>
            <person name="Albersmeier A."/>
            <person name="Winkler A."/>
            <person name="Kalinowski J."/>
        </authorList>
    </citation>
    <scope>NUCLEOTIDE SEQUENCE [LARGE SCALE GENOMIC DNA]</scope>
    <source>
        <strain evidence="2 3">S-613</strain>
    </source>
</reference>
<dbReference type="Pfam" id="PF05108">
    <property type="entry name" value="T7SS_ESX1_EccB"/>
    <property type="match status" value="1"/>
</dbReference>
<dbReference type="PANTHER" id="PTHR40765:SF2">
    <property type="entry name" value="ESX-2 SECRETION SYSTEM ATPASE ECCB2"/>
    <property type="match status" value="1"/>
</dbReference>
<evidence type="ECO:0000313" key="3">
    <source>
        <dbReference type="Proteomes" id="UP000185478"/>
    </source>
</evidence>
<evidence type="ECO:0000313" key="2">
    <source>
        <dbReference type="EMBL" id="APT84069.1"/>
    </source>
</evidence>
<protein>
    <recommendedName>
        <fullName evidence="4">Type VII secretion protein EccB</fullName>
    </recommendedName>
</protein>
<dbReference type="STRING" id="1431546.CAQU_02140"/>
<name>A0A1L7CE01_9CORY</name>
<keyword evidence="3" id="KW-1185">Reference proteome</keyword>
<dbReference type="EMBL" id="CP009245">
    <property type="protein sequence ID" value="APT84069.1"/>
    <property type="molecule type" value="Genomic_DNA"/>
</dbReference>
<keyword evidence="1" id="KW-0472">Membrane</keyword>
<organism evidence="2 3">
    <name type="scientific">Corynebacterium aquilae DSM 44791</name>
    <dbReference type="NCBI Taxonomy" id="1431546"/>
    <lineage>
        <taxon>Bacteria</taxon>
        <taxon>Bacillati</taxon>
        <taxon>Actinomycetota</taxon>
        <taxon>Actinomycetes</taxon>
        <taxon>Mycobacteriales</taxon>
        <taxon>Corynebacteriaceae</taxon>
        <taxon>Corynebacterium</taxon>
    </lineage>
</organism>
<dbReference type="Proteomes" id="UP000185478">
    <property type="component" value="Chromosome"/>
</dbReference>